<accession>A0ABQ9NEJ5</accession>
<comment type="caution">
    <text evidence="2">The sequence shown here is derived from an EMBL/GenBank/DDBJ whole genome shotgun (WGS) entry which is preliminary data.</text>
</comment>
<feature type="compositionally biased region" description="Low complexity" evidence="1">
    <location>
        <begin position="53"/>
        <end position="83"/>
    </location>
</feature>
<sequence length="83" mass="8973">PGWTWTADQAGSACWRRPAPRPRWCSASANRSRQRWTNRRSASVCAPKASKPSAARRLTSPTASAATPSSSPPCSSRRAYPST</sequence>
<feature type="region of interest" description="Disordered" evidence="1">
    <location>
        <begin position="1"/>
        <end position="20"/>
    </location>
</feature>
<dbReference type="Proteomes" id="UP001172684">
    <property type="component" value="Unassembled WGS sequence"/>
</dbReference>
<evidence type="ECO:0000313" key="2">
    <source>
        <dbReference type="EMBL" id="KAJ9627528.1"/>
    </source>
</evidence>
<evidence type="ECO:0000313" key="3">
    <source>
        <dbReference type="Proteomes" id="UP001172684"/>
    </source>
</evidence>
<evidence type="ECO:0000256" key="1">
    <source>
        <dbReference type="SAM" id="MobiDB-lite"/>
    </source>
</evidence>
<protein>
    <submittedName>
        <fullName evidence="2">Uncharacterized protein</fullName>
    </submittedName>
</protein>
<keyword evidence="3" id="KW-1185">Reference proteome</keyword>
<reference evidence="2" key="1">
    <citation type="submission" date="2022-10" db="EMBL/GenBank/DDBJ databases">
        <title>Culturing micro-colonial fungi from biological soil crusts in the Mojave desert and describing Neophaeococcomyces mojavensis, and introducing the new genera and species Taxawa tesnikishii.</title>
        <authorList>
            <person name="Kurbessoian T."/>
            <person name="Stajich J.E."/>
        </authorList>
    </citation>
    <scope>NUCLEOTIDE SEQUENCE</scope>
    <source>
        <strain evidence="2">TK_1</strain>
    </source>
</reference>
<feature type="non-terminal residue" evidence="2">
    <location>
        <position position="1"/>
    </location>
</feature>
<feature type="non-terminal residue" evidence="2">
    <location>
        <position position="83"/>
    </location>
</feature>
<gene>
    <name evidence="2" type="ORF">H2201_009390</name>
</gene>
<dbReference type="EMBL" id="JAPDRL010001388">
    <property type="protein sequence ID" value="KAJ9627528.1"/>
    <property type="molecule type" value="Genomic_DNA"/>
</dbReference>
<organism evidence="2 3">
    <name type="scientific">Coniosporium apollinis</name>
    <dbReference type="NCBI Taxonomy" id="61459"/>
    <lineage>
        <taxon>Eukaryota</taxon>
        <taxon>Fungi</taxon>
        <taxon>Dikarya</taxon>
        <taxon>Ascomycota</taxon>
        <taxon>Pezizomycotina</taxon>
        <taxon>Dothideomycetes</taxon>
        <taxon>Dothideomycetes incertae sedis</taxon>
        <taxon>Coniosporium</taxon>
    </lineage>
</organism>
<name>A0ABQ9NEJ5_9PEZI</name>
<feature type="region of interest" description="Disordered" evidence="1">
    <location>
        <begin position="25"/>
        <end position="83"/>
    </location>
</feature>
<proteinExistence type="predicted"/>